<reference evidence="4 5" key="1">
    <citation type="submission" date="2017-06" db="EMBL/GenBank/DDBJ databases">
        <authorList>
            <person name="Kim H.J."/>
            <person name="Triplett B.A."/>
        </authorList>
    </citation>
    <scope>NUCLEOTIDE SEQUENCE [LARGE SCALE GENOMIC DNA]</scope>
    <source>
        <strain evidence="4 5">DSM 8800</strain>
    </source>
</reference>
<dbReference type="OrthoDB" id="198846at2157"/>
<keyword evidence="1" id="KW-0805">Transcription regulation</keyword>
<evidence type="ECO:0000313" key="5">
    <source>
        <dbReference type="Proteomes" id="UP000198397"/>
    </source>
</evidence>
<evidence type="ECO:0000256" key="2">
    <source>
        <dbReference type="ARBA" id="ARBA00023163"/>
    </source>
</evidence>
<dbReference type="AlphaFoldDB" id="A0A238VX52"/>
<dbReference type="Pfam" id="PF04967">
    <property type="entry name" value="HTH_10"/>
    <property type="match status" value="1"/>
</dbReference>
<proteinExistence type="predicted"/>
<accession>A0A238VX52</accession>
<dbReference type="EMBL" id="FZNQ01000004">
    <property type="protein sequence ID" value="SNR38876.1"/>
    <property type="molecule type" value="Genomic_DNA"/>
</dbReference>
<gene>
    <name evidence="4" type="ORF">SAMN06264855_104180</name>
</gene>
<organism evidence="4 5">
    <name type="scientific">Halorubrum vacuolatum</name>
    <name type="common">Natronobacterium vacuolatum</name>
    <dbReference type="NCBI Taxonomy" id="63740"/>
    <lineage>
        <taxon>Archaea</taxon>
        <taxon>Methanobacteriati</taxon>
        <taxon>Methanobacteriota</taxon>
        <taxon>Stenosarchaea group</taxon>
        <taxon>Halobacteria</taxon>
        <taxon>Halobacteriales</taxon>
        <taxon>Haloferacaceae</taxon>
        <taxon>Halorubrum</taxon>
    </lineage>
</organism>
<dbReference type="InterPro" id="IPR007050">
    <property type="entry name" value="HTH_bacterioopsin"/>
</dbReference>
<dbReference type="RefSeq" id="WP_089384216.1">
    <property type="nucleotide sequence ID" value="NZ_FZNQ01000004.1"/>
</dbReference>
<feature type="domain" description="HTH bat-type" evidence="3">
    <location>
        <begin position="151"/>
        <end position="202"/>
    </location>
</feature>
<evidence type="ECO:0000259" key="3">
    <source>
        <dbReference type="Pfam" id="PF04967"/>
    </source>
</evidence>
<sequence length="214" mass="23685">MGVMIPGGEALDIYFEVELALPEDHPCAMRRLDARTDTLDTVSRHAEDGRCSLTVRGASDAAGEARIEQTQQPCHERECYYERLNRNGISAGVTEVTERGVRIEAYARSRELLTDVISGLSEIGAVTVRKIGETDPDREFSDLRTVDFGIFTPLERETLRRAVASGYYDDPRQTSLAALADEFDVSKGTLSQRLSTIERKLVLDASRVSSNGDI</sequence>
<dbReference type="PANTHER" id="PTHR34236">
    <property type="entry name" value="DIMETHYL SULFOXIDE REDUCTASE TRANSCRIPTIONAL ACTIVATOR"/>
    <property type="match status" value="1"/>
</dbReference>
<protein>
    <submittedName>
        <fullName evidence="4">HTH DNA binding domain-containing protein</fullName>
    </submittedName>
</protein>
<dbReference type="Proteomes" id="UP000198397">
    <property type="component" value="Unassembled WGS sequence"/>
</dbReference>
<keyword evidence="5" id="KW-1185">Reference proteome</keyword>
<evidence type="ECO:0000313" key="4">
    <source>
        <dbReference type="EMBL" id="SNR38876.1"/>
    </source>
</evidence>
<keyword evidence="2" id="KW-0804">Transcription</keyword>
<name>A0A238VX52_HALVU</name>
<dbReference type="PANTHER" id="PTHR34236:SF1">
    <property type="entry name" value="DIMETHYL SULFOXIDE REDUCTASE TRANSCRIPTIONAL ACTIVATOR"/>
    <property type="match status" value="1"/>
</dbReference>
<evidence type="ECO:0000256" key="1">
    <source>
        <dbReference type="ARBA" id="ARBA00023015"/>
    </source>
</evidence>